<gene>
    <name evidence="3" type="primary">ureB</name>
    <name evidence="4" type="ORF">KDK_74620</name>
</gene>
<dbReference type="InterPro" id="IPR002019">
    <property type="entry name" value="Urease_beta-like"/>
</dbReference>
<dbReference type="Proteomes" id="UP000287188">
    <property type="component" value="Unassembled WGS sequence"/>
</dbReference>
<accession>A0A402AX07</accession>
<dbReference type="AlphaFoldDB" id="A0A402AX07"/>
<comment type="subcellular location">
    <subcellularLocation>
        <location evidence="3">Cytoplasm</location>
    </subcellularLocation>
</comment>
<evidence type="ECO:0000313" key="5">
    <source>
        <dbReference type="Proteomes" id="UP000287188"/>
    </source>
</evidence>
<dbReference type="EMBL" id="BIFS01000002">
    <property type="protein sequence ID" value="GCE23662.1"/>
    <property type="molecule type" value="Genomic_DNA"/>
</dbReference>
<dbReference type="PANTHER" id="PTHR33569:SF1">
    <property type="entry name" value="UREASE"/>
    <property type="match status" value="1"/>
</dbReference>
<dbReference type="GO" id="GO:0035550">
    <property type="term" value="C:urease complex"/>
    <property type="evidence" value="ECO:0007669"/>
    <property type="project" value="InterPro"/>
</dbReference>
<organism evidence="4 5">
    <name type="scientific">Dictyobacter kobayashii</name>
    <dbReference type="NCBI Taxonomy" id="2014872"/>
    <lineage>
        <taxon>Bacteria</taxon>
        <taxon>Bacillati</taxon>
        <taxon>Chloroflexota</taxon>
        <taxon>Ktedonobacteria</taxon>
        <taxon>Ktedonobacterales</taxon>
        <taxon>Dictyobacteraceae</taxon>
        <taxon>Dictyobacter</taxon>
    </lineage>
</organism>
<dbReference type="GO" id="GO:0043419">
    <property type="term" value="P:urea catabolic process"/>
    <property type="evidence" value="ECO:0007669"/>
    <property type="project" value="UniProtKB-UniRule"/>
</dbReference>
<protein>
    <recommendedName>
        <fullName evidence="3">Urease subunit beta</fullName>
        <ecNumber evidence="3">3.5.1.5</ecNumber>
    </recommendedName>
    <alternativeName>
        <fullName evidence="3">Urea amidohydrolase subunit beta</fullName>
    </alternativeName>
</protein>
<dbReference type="PANTHER" id="PTHR33569">
    <property type="entry name" value="UREASE"/>
    <property type="match status" value="1"/>
</dbReference>
<evidence type="ECO:0000256" key="2">
    <source>
        <dbReference type="ARBA" id="ARBA00047778"/>
    </source>
</evidence>
<dbReference type="EC" id="3.5.1.5" evidence="3"/>
<name>A0A402AX07_9CHLR</name>
<evidence type="ECO:0000313" key="4">
    <source>
        <dbReference type="EMBL" id="GCE23662.1"/>
    </source>
</evidence>
<dbReference type="InterPro" id="IPR036461">
    <property type="entry name" value="Urease_betasu_sf"/>
</dbReference>
<dbReference type="FunFam" id="2.10.150.10:FF:000001">
    <property type="entry name" value="Urease subunit beta"/>
    <property type="match status" value="1"/>
</dbReference>
<comment type="caution">
    <text evidence="4">The sequence shown here is derived from an EMBL/GenBank/DDBJ whole genome shotgun (WGS) entry which is preliminary data.</text>
</comment>
<keyword evidence="5" id="KW-1185">Reference proteome</keyword>
<dbReference type="GO" id="GO:0009039">
    <property type="term" value="F:urease activity"/>
    <property type="evidence" value="ECO:0007669"/>
    <property type="project" value="UniProtKB-UniRule"/>
</dbReference>
<keyword evidence="1 3" id="KW-0378">Hydrolase</keyword>
<evidence type="ECO:0000256" key="3">
    <source>
        <dbReference type="HAMAP-Rule" id="MF_01954"/>
    </source>
</evidence>
<dbReference type="NCBIfam" id="TIGR00192">
    <property type="entry name" value="urease_beta"/>
    <property type="match status" value="1"/>
</dbReference>
<dbReference type="RefSeq" id="WP_126557051.1">
    <property type="nucleotide sequence ID" value="NZ_BIFS01000002.1"/>
</dbReference>
<dbReference type="HAMAP" id="MF_01954">
    <property type="entry name" value="Urease_beta"/>
    <property type="match status" value="1"/>
</dbReference>
<sequence>MKPGEYLLDEARGDIEINAGRRSTTLLVKNLGDRPVQVGSHYHFYEVNKALEFERQQAYGMRLNIASGTAVRFEPGEEKEVNLVNFGGARIIYGHNGKVNGELDIEKGHA</sequence>
<comment type="catalytic activity">
    <reaction evidence="2 3">
        <text>urea + 2 H2O + H(+) = hydrogencarbonate + 2 NH4(+)</text>
        <dbReference type="Rhea" id="RHEA:20557"/>
        <dbReference type="ChEBI" id="CHEBI:15377"/>
        <dbReference type="ChEBI" id="CHEBI:15378"/>
        <dbReference type="ChEBI" id="CHEBI:16199"/>
        <dbReference type="ChEBI" id="CHEBI:17544"/>
        <dbReference type="ChEBI" id="CHEBI:28938"/>
        <dbReference type="EC" id="3.5.1.5"/>
    </reaction>
</comment>
<dbReference type="NCBIfam" id="NF009682">
    <property type="entry name" value="PRK13203.1"/>
    <property type="match status" value="1"/>
</dbReference>
<comment type="pathway">
    <text evidence="3">Nitrogen metabolism; urea degradation; CO(2) and NH(3) from urea (urease route): step 1/1.</text>
</comment>
<dbReference type="Gene3D" id="2.10.150.10">
    <property type="entry name" value="Urease, beta subunit"/>
    <property type="match status" value="1"/>
</dbReference>
<comment type="subunit">
    <text evidence="3">Heterotrimer of UreA (gamma), UreB (beta) and UreC (alpha) subunits. Three heterotrimers associate to form the active enzyme.</text>
</comment>
<comment type="similarity">
    <text evidence="3">Belongs to the urease beta subunit family.</text>
</comment>
<keyword evidence="3" id="KW-0963">Cytoplasm</keyword>
<evidence type="ECO:0000256" key="1">
    <source>
        <dbReference type="ARBA" id="ARBA00022801"/>
    </source>
</evidence>
<dbReference type="InterPro" id="IPR050069">
    <property type="entry name" value="Urease_subunit"/>
</dbReference>
<reference evidence="5" key="1">
    <citation type="submission" date="2018-12" db="EMBL/GenBank/DDBJ databases">
        <title>Tengunoibacter tsumagoiensis gen. nov., sp. nov., Dictyobacter kobayashii sp. nov., D. alpinus sp. nov., and D. joshuensis sp. nov. and description of Dictyobacteraceae fam. nov. within the order Ktedonobacterales isolated from Tengu-no-mugimeshi.</title>
        <authorList>
            <person name="Wang C.M."/>
            <person name="Zheng Y."/>
            <person name="Sakai Y."/>
            <person name="Toyoda A."/>
            <person name="Minakuchi Y."/>
            <person name="Abe K."/>
            <person name="Yokota A."/>
            <person name="Yabe S."/>
        </authorList>
    </citation>
    <scope>NUCLEOTIDE SEQUENCE [LARGE SCALE GENOMIC DNA]</scope>
    <source>
        <strain evidence="5">Uno11</strain>
    </source>
</reference>
<dbReference type="UniPathway" id="UPA00258">
    <property type="reaction ID" value="UER00370"/>
</dbReference>
<dbReference type="Pfam" id="PF00699">
    <property type="entry name" value="Urease_beta"/>
    <property type="match status" value="1"/>
</dbReference>
<dbReference type="OrthoDB" id="9797217at2"/>
<dbReference type="CDD" id="cd00407">
    <property type="entry name" value="Urease_beta"/>
    <property type="match status" value="1"/>
</dbReference>
<proteinExistence type="inferred from homology"/>
<dbReference type="SUPFAM" id="SSF51278">
    <property type="entry name" value="Urease, beta-subunit"/>
    <property type="match status" value="1"/>
</dbReference>